<gene>
    <name evidence="1" type="ORF">HAINFHK1212_1869</name>
</gene>
<comment type="caution">
    <text evidence="1">The sequence shown here is derived from an EMBL/GenBank/DDBJ whole genome shotgun (WGS) entry which is preliminary data.</text>
</comment>
<accession>A0A7G2JVZ2</accession>
<dbReference type="AlphaFoldDB" id="A0A7G2JVZ2"/>
<dbReference type="EMBL" id="ABFC01001227">
    <property type="protein sequence ID" value="EFA27633.1"/>
    <property type="molecule type" value="Genomic_DNA"/>
</dbReference>
<evidence type="ECO:0000313" key="1">
    <source>
        <dbReference type="EMBL" id="EFA27633.1"/>
    </source>
</evidence>
<sequence>NLSAKGKVTVNAEGNVDNEGVIDGHTATSVTAGQKVTNHKAARIVSENGDVYVITNGIVDNNGFIQGKTGTTVVEGQRQSKDNLMSDLIHTLGDIQRTVRSSLRAAENEQHPSSSAKSLMFYDKGRAVNKVASIISHGSVCSVEFVPVEQVAALQADFNALKTSVEADKKAALITAALSQGKLAPALKDWAQSLSVEALSAYLEKAPAMVALSGEPQAKGDPEQKVAALSAAEQAAARALGMTEAEFMAEHKEQK</sequence>
<dbReference type="InterPro" id="IPR012106">
    <property type="entry name" value="Phage_Mu_Gp1"/>
</dbReference>
<dbReference type="Pfam" id="PF10123">
    <property type="entry name" value="Mu-like_Pro"/>
    <property type="match status" value="1"/>
</dbReference>
<name>A0A7G2JVZ2_HAEIF</name>
<organism evidence="1">
    <name type="scientific">Haemophilus influenzae HK1212</name>
    <dbReference type="NCBI Taxonomy" id="456482"/>
    <lineage>
        <taxon>Bacteria</taxon>
        <taxon>Pseudomonadati</taxon>
        <taxon>Pseudomonadota</taxon>
        <taxon>Gammaproteobacteria</taxon>
        <taxon>Pasteurellales</taxon>
        <taxon>Pasteurellaceae</taxon>
        <taxon>Haemophilus</taxon>
    </lineage>
</organism>
<protein>
    <submittedName>
        <fullName evidence="1">Putative I protein</fullName>
    </submittedName>
</protein>
<reference evidence="1" key="1">
    <citation type="journal article" date="2010" name="Genomics">
        <title>Tracing phylogenomic events leading to diversity of Haemophilus influenzae and the emergence of Brazilian Purpuric Fever (BPF)-associated clones.</title>
        <authorList>
            <person name="Papazisi L."/>
            <person name="Ratnayake S."/>
            <person name="Remortel B.G."/>
            <person name="Bock G.R."/>
            <person name="Liang W."/>
            <person name="Saeed A.I."/>
            <person name="Liu J."/>
            <person name="Fleischmann R.D."/>
            <person name="Kilian M."/>
            <person name="Peterson S.N."/>
        </authorList>
    </citation>
    <scope>NUCLEOTIDE SEQUENCE [LARGE SCALE GENOMIC DNA]</scope>
    <source>
        <strain evidence="1">HK1212</strain>
    </source>
</reference>
<proteinExistence type="predicted"/>
<feature type="non-terminal residue" evidence="1">
    <location>
        <position position="1"/>
    </location>
</feature>